<evidence type="ECO:0000313" key="1">
    <source>
        <dbReference type="EMBL" id="GAA2071514.1"/>
    </source>
</evidence>
<accession>A0ABN2VT47</accession>
<comment type="caution">
    <text evidence="1">The sequence shown here is derived from an EMBL/GenBank/DDBJ whole genome shotgun (WGS) entry which is preliminary data.</text>
</comment>
<name>A0ABN2VT47_9ACTN</name>
<proteinExistence type="predicted"/>
<organism evidence="1 2">
    <name type="scientific">Streptomyces albiaxialis</name>
    <dbReference type="NCBI Taxonomy" id="329523"/>
    <lineage>
        <taxon>Bacteria</taxon>
        <taxon>Bacillati</taxon>
        <taxon>Actinomycetota</taxon>
        <taxon>Actinomycetes</taxon>
        <taxon>Kitasatosporales</taxon>
        <taxon>Streptomycetaceae</taxon>
        <taxon>Streptomyces</taxon>
    </lineage>
</organism>
<protein>
    <recommendedName>
        <fullName evidence="3">Secreted protein</fullName>
    </recommendedName>
</protein>
<evidence type="ECO:0000313" key="2">
    <source>
        <dbReference type="Proteomes" id="UP001500016"/>
    </source>
</evidence>
<keyword evidence="2" id="KW-1185">Reference proteome</keyword>
<dbReference type="EMBL" id="BAAAPE010000007">
    <property type="protein sequence ID" value="GAA2071514.1"/>
    <property type="molecule type" value="Genomic_DNA"/>
</dbReference>
<dbReference type="Proteomes" id="UP001500016">
    <property type="component" value="Unassembled WGS sequence"/>
</dbReference>
<reference evidence="1 2" key="1">
    <citation type="journal article" date="2019" name="Int. J. Syst. Evol. Microbiol.">
        <title>The Global Catalogue of Microorganisms (GCM) 10K type strain sequencing project: providing services to taxonomists for standard genome sequencing and annotation.</title>
        <authorList>
            <consortium name="The Broad Institute Genomics Platform"/>
            <consortium name="The Broad Institute Genome Sequencing Center for Infectious Disease"/>
            <person name="Wu L."/>
            <person name="Ma J."/>
        </authorList>
    </citation>
    <scope>NUCLEOTIDE SEQUENCE [LARGE SCALE GENOMIC DNA]</scope>
    <source>
        <strain evidence="1 2">JCM 15478</strain>
    </source>
</reference>
<gene>
    <name evidence="1" type="ORF">GCM10009801_23220</name>
</gene>
<sequence>MPFSVEVPVSLPTARACGAAMAETPTRETATVAVDRTFFIMCCVLLEECAEVRDAGFNCVPREGFFSFT</sequence>
<evidence type="ECO:0008006" key="3">
    <source>
        <dbReference type="Google" id="ProtNLM"/>
    </source>
</evidence>